<dbReference type="InterPro" id="IPR036849">
    <property type="entry name" value="Enolase-like_C_sf"/>
</dbReference>
<dbReference type="Gene3D" id="3.20.20.120">
    <property type="entry name" value="Enolase-like C-terminal domain"/>
    <property type="match status" value="1"/>
</dbReference>
<dbReference type="SUPFAM" id="SSF51604">
    <property type="entry name" value="Enolase C-terminal domain-like"/>
    <property type="match status" value="1"/>
</dbReference>
<name>A0A0A9DX85_ARUDO</name>
<feature type="active site" description="Proton acceptor; specific for (S)-substrate epimerization" evidence="3">
    <location>
        <position position="166"/>
    </location>
</feature>
<feature type="domain" description="Mandelate racemase/muconate lactonizing enzyme C-terminal" evidence="6">
    <location>
        <begin position="37"/>
        <end position="131"/>
    </location>
</feature>
<organism evidence="7">
    <name type="scientific">Arundo donax</name>
    <name type="common">Giant reed</name>
    <name type="synonym">Donax arundinaceus</name>
    <dbReference type="NCBI Taxonomy" id="35708"/>
    <lineage>
        <taxon>Eukaryota</taxon>
        <taxon>Viridiplantae</taxon>
        <taxon>Streptophyta</taxon>
        <taxon>Embryophyta</taxon>
        <taxon>Tracheophyta</taxon>
        <taxon>Spermatophyta</taxon>
        <taxon>Magnoliopsida</taxon>
        <taxon>Liliopsida</taxon>
        <taxon>Poales</taxon>
        <taxon>Poaceae</taxon>
        <taxon>PACMAD clade</taxon>
        <taxon>Arundinoideae</taxon>
        <taxon>Arundineae</taxon>
        <taxon>Arundo</taxon>
    </lineage>
</organism>
<dbReference type="EC" id="5.1.1.-" evidence="5"/>
<reference evidence="7" key="1">
    <citation type="submission" date="2014-09" db="EMBL/GenBank/DDBJ databases">
        <authorList>
            <person name="Magalhaes I.L.F."/>
            <person name="Oliveira U."/>
            <person name="Santos F.R."/>
            <person name="Vidigal T.H.D.A."/>
            <person name="Brescovit A.D."/>
            <person name="Santos A.J."/>
        </authorList>
    </citation>
    <scope>NUCLEOTIDE SEQUENCE</scope>
    <source>
        <tissue evidence="7">Shoot tissue taken approximately 20 cm above the soil surface</tissue>
    </source>
</reference>
<dbReference type="EMBL" id="GBRH01207605">
    <property type="protein sequence ID" value="JAD90290.1"/>
    <property type="molecule type" value="Transcribed_RNA"/>
</dbReference>
<dbReference type="PANTHER" id="PTHR48073">
    <property type="entry name" value="O-SUCCINYLBENZOATE SYNTHASE-RELATED"/>
    <property type="match status" value="1"/>
</dbReference>
<dbReference type="InterPro" id="IPR034603">
    <property type="entry name" value="Dipeptide_epimerase"/>
</dbReference>
<evidence type="ECO:0000256" key="2">
    <source>
        <dbReference type="ARBA" id="ARBA00022842"/>
    </source>
</evidence>
<protein>
    <recommendedName>
        <fullName evidence="5">Dipeptide epimerase</fullName>
        <ecNumber evidence="5">5.1.1.-</ecNumber>
    </recommendedName>
</protein>
<dbReference type="GO" id="GO:0016855">
    <property type="term" value="F:racemase and epimerase activity, acting on amino acids and derivatives"/>
    <property type="evidence" value="ECO:0007669"/>
    <property type="project" value="UniProtKB-UniRule"/>
</dbReference>
<comment type="similarity">
    <text evidence="5">Belongs to the mandelate racemase/muconate lactonizing enzyme family.</text>
</comment>
<keyword evidence="5" id="KW-0413">Isomerase</keyword>
<dbReference type="PANTHER" id="PTHR48073:SF2">
    <property type="entry name" value="O-SUCCINYLBENZOATE SYNTHASE"/>
    <property type="match status" value="1"/>
</dbReference>
<proteinExistence type="inferred from homology"/>
<dbReference type="InterPro" id="IPR013342">
    <property type="entry name" value="Mandelate_racemase_C"/>
</dbReference>
<dbReference type="Pfam" id="PF13378">
    <property type="entry name" value="MR_MLE_C"/>
    <property type="match status" value="1"/>
</dbReference>
<feature type="binding site" evidence="4">
    <location>
        <position position="142"/>
    </location>
    <ligand>
        <name>Mg(2+)</name>
        <dbReference type="ChEBI" id="CHEBI:18420"/>
    </ligand>
</feature>
<reference evidence="7" key="2">
    <citation type="journal article" date="2015" name="Data Brief">
        <title>Shoot transcriptome of the giant reed, Arundo donax.</title>
        <authorList>
            <person name="Barrero R.A."/>
            <person name="Guerrero F.D."/>
            <person name="Moolhuijzen P."/>
            <person name="Goolsby J.A."/>
            <person name="Tidwell J."/>
            <person name="Bellgard S.E."/>
            <person name="Bellgard M.I."/>
        </authorList>
    </citation>
    <scope>NUCLEOTIDE SEQUENCE</scope>
    <source>
        <tissue evidence="7">Shoot tissue taken approximately 20 cm above the soil surface</tissue>
    </source>
</reference>
<evidence type="ECO:0000256" key="4">
    <source>
        <dbReference type="PIRSR" id="PIRSR634603-3"/>
    </source>
</evidence>
<feature type="active site" description="Proton acceptor; specific for (R)-substrate epimerization" evidence="3">
    <location>
        <position position="58"/>
    </location>
</feature>
<dbReference type="SMART" id="SM00922">
    <property type="entry name" value="MR_MLE"/>
    <property type="match status" value="1"/>
</dbReference>
<evidence type="ECO:0000256" key="3">
    <source>
        <dbReference type="PIRSR" id="PIRSR634603-1"/>
    </source>
</evidence>
<evidence type="ECO:0000256" key="1">
    <source>
        <dbReference type="ARBA" id="ARBA00022723"/>
    </source>
</evidence>
<evidence type="ECO:0000259" key="6">
    <source>
        <dbReference type="SMART" id="SM00922"/>
    </source>
</evidence>
<evidence type="ECO:0000313" key="7">
    <source>
        <dbReference type="EMBL" id="JAD90290.1"/>
    </source>
</evidence>
<sequence>MALIDAVANSIRIPLWRLFGGASDSVNTDITIPIVTPNEAAQLAAKYRGQGFQTLKLKVGKNLNSDIEVLNAIRLVHPDCSFILDANEGYTADQAIEVLDTLNEMGVTPVLFEQPVHRDDWEGLRDVSIVAMEKYKVAVAADESCRSLLDAQKIIHGNLAHVINIKLAKLGVLGALEIIDAARKANVALMIGGMVETRIAMGFAGHLAAGLGCFSFVDLDTPLLLSEDPVYGGYEAFGPLYKFTNARGHGGFLHLDNDGSK</sequence>
<dbReference type="SFLD" id="SFLDS00001">
    <property type="entry name" value="Enolase"/>
    <property type="match status" value="1"/>
</dbReference>
<feature type="binding site" evidence="4">
    <location>
        <position position="113"/>
    </location>
    <ligand>
        <name>Mg(2+)</name>
        <dbReference type="ChEBI" id="CHEBI:18420"/>
    </ligand>
</feature>
<dbReference type="GO" id="GO:0046872">
    <property type="term" value="F:metal ion binding"/>
    <property type="evidence" value="ECO:0007669"/>
    <property type="project" value="UniProtKB-KW"/>
</dbReference>
<keyword evidence="2 4" id="KW-0460">Magnesium</keyword>
<accession>A0A0A9DX85</accession>
<dbReference type="AlphaFoldDB" id="A0A0A9DX85"/>
<dbReference type="InterPro" id="IPR029065">
    <property type="entry name" value="Enolase_C-like"/>
</dbReference>
<evidence type="ECO:0000256" key="5">
    <source>
        <dbReference type="RuleBase" id="RU366006"/>
    </source>
</evidence>
<dbReference type="CDD" id="cd03319">
    <property type="entry name" value="L-Ala-DL-Glu_epimerase"/>
    <property type="match status" value="1"/>
</dbReference>
<dbReference type="SFLD" id="SFLDG00180">
    <property type="entry name" value="muconate_cycloisomerase"/>
    <property type="match status" value="1"/>
</dbReference>
<keyword evidence="1 4" id="KW-0479">Metal-binding</keyword>
<comment type="cofactor">
    <cofactor evidence="4 5">
        <name>Mg(2+)</name>
        <dbReference type="ChEBI" id="CHEBI:18420"/>
    </cofactor>
    <text evidence="4 5">Binds 1 Mg(2+) ion per subunit.</text>
</comment>
<feature type="binding site" evidence="4">
    <location>
        <position position="85"/>
    </location>
    <ligand>
        <name>Mg(2+)</name>
        <dbReference type="ChEBI" id="CHEBI:18420"/>
    </ligand>
</feature>